<dbReference type="AlphaFoldDB" id="A0A840EYA3"/>
<dbReference type="InterPro" id="IPR001763">
    <property type="entry name" value="Rhodanese-like_dom"/>
</dbReference>
<dbReference type="Pfam" id="PF00581">
    <property type="entry name" value="Rhodanese"/>
    <property type="match status" value="1"/>
</dbReference>
<dbReference type="PANTHER" id="PTHR43031:SF1">
    <property type="entry name" value="PYRIDINE NUCLEOTIDE-DISULPHIDE OXIDOREDUCTASE"/>
    <property type="match status" value="1"/>
</dbReference>
<dbReference type="PROSITE" id="PS50206">
    <property type="entry name" value="RHODANESE_3"/>
    <property type="match status" value="1"/>
</dbReference>
<dbReference type="Proteomes" id="UP000553034">
    <property type="component" value="Unassembled WGS sequence"/>
</dbReference>
<proteinExistence type="predicted"/>
<dbReference type="SMART" id="SM00450">
    <property type="entry name" value="RHOD"/>
    <property type="match status" value="1"/>
</dbReference>
<feature type="domain" description="Rhodanese" evidence="1">
    <location>
        <begin position="37"/>
        <end position="120"/>
    </location>
</feature>
<dbReference type="Gene3D" id="3.40.250.10">
    <property type="entry name" value="Rhodanese-like domain"/>
    <property type="match status" value="1"/>
</dbReference>
<dbReference type="PROSITE" id="PS51257">
    <property type="entry name" value="PROKAR_LIPOPROTEIN"/>
    <property type="match status" value="1"/>
</dbReference>
<dbReference type="SUPFAM" id="SSF52821">
    <property type="entry name" value="Rhodanese/Cell cycle control phosphatase"/>
    <property type="match status" value="1"/>
</dbReference>
<evidence type="ECO:0000313" key="2">
    <source>
        <dbReference type="EMBL" id="MBB4119807.1"/>
    </source>
</evidence>
<dbReference type="InterPro" id="IPR050229">
    <property type="entry name" value="GlpE_sulfurtransferase"/>
</dbReference>
<evidence type="ECO:0000313" key="3">
    <source>
        <dbReference type="Proteomes" id="UP000553034"/>
    </source>
</evidence>
<dbReference type="EMBL" id="JACIFO010000010">
    <property type="protein sequence ID" value="MBB4119807.1"/>
    <property type="molecule type" value="Genomic_DNA"/>
</dbReference>
<dbReference type="PANTHER" id="PTHR43031">
    <property type="entry name" value="FAD-DEPENDENT OXIDOREDUCTASE"/>
    <property type="match status" value="1"/>
</dbReference>
<sequence>MKFLAHIGIFLLALVGCQKSGDKTISNIGVDELREKLNKDIQLVDVRTTAEYKDGYIGKAVNIDVLKKSFEGEIQKFDKNKPIYIYCRSGKRSANAARKMKALGFTKIYDLSGGYIAWEKKK</sequence>
<name>A0A840EYA3_9FLAO</name>
<comment type="caution">
    <text evidence="2">The sequence shown here is derived from an EMBL/GenBank/DDBJ whole genome shotgun (WGS) entry which is preliminary data.</text>
</comment>
<evidence type="ECO:0000259" key="1">
    <source>
        <dbReference type="PROSITE" id="PS50206"/>
    </source>
</evidence>
<dbReference type="InterPro" id="IPR036873">
    <property type="entry name" value="Rhodanese-like_dom_sf"/>
</dbReference>
<accession>A0A840EYA3</accession>
<dbReference type="CDD" id="cd00158">
    <property type="entry name" value="RHOD"/>
    <property type="match status" value="1"/>
</dbReference>
<organism evidence="2 3">
    <name type="scientific">Mesonia hippocampi</name>
    <dbReference type="NCBI Taxonomy" id="1628250"/>
    <lineage>
        <taxon>Bacteria</taxon>
        <taxon>Pseudomonadati</taxon>
        <taxon>Bacteroidota</taxon>
        <taxon>Flavobacteriia</taxon>
        <taxon>Flavobacteriales</taxon>
        <taxon>Flavobacteriaceae</taxon>
        <taxon>Mesonia</taxon>
    </lineage>
</organism>
<reference evidence="2 3" key="1">
    <citation type="submission" date="2020-08" db="EMBL/GenBank/DDBJ databases">
        <title>Genomic Encyclopedia of Type Strains, Phase IV (KMG-IV): sequencing the most valuable type-strain genomes for metagenomic binning, comparative biology and taxonomic classification.</title>
        <authorList>
            <person name="Goeker M."/>
        </authorList>
    </citation>
    <scope>NUCLEOTIDE SEQUENCE [LARGE SCALE GENOMIC DNA]</scope>
    <source>
        <strain evidence="2 3">DSM 29568</strain>
    </source>
</reference>
<gene>
    <name evidence="2" type="ORF">GGR32_002113</name>
</gene>
<dbReference type="RefSeq" id="WP_183478151.1">
    <property type="nucleotide sequence ID" value="NZ_JACIFO010000010.1"/>
</dbReference>
<keyword evidence="2" id="KW-0808">Transferase</keyword>
<dbReference type="GO" id="GO:0016740">
    <property type="term" value="F:transferase activity"/>
    <property type="evidence" value="ECO:0007669"/>
    <property type="project" value="UniProtKB-KW"/>
</dbReference>
<protein>
    <submittedName>
        <fullName evidence="2">Rhodanese-related sulfurtransferase</fullName>
    </submittedName>
</protein>
<keyword evidence="3" id="KW-1185">Reference proteome</keyword>